<keyword evidence="5" id="KW-0443">Lipid metabolism</keyword>
<evidence type="ECO:0000256" key="1">
    <source>
        <dbReference type="ARBA" id="ARBA00004477"/>
    </source>
</evidence>
<accession>A0AAP0LZH8</accession>
<dbReference type="Proteomes" id="UP001428341">
    <property type="component" value="Unassembled WGS sequence"/>
</dbReference>
<dbReference type="PANTHER" id="PTHR21212:SF5">
    <property type="entry name" value="SEIPIN-1"/>
    <property type="match status" value="1"/>
</dbReference>
<evidence type="ECO:0000313" key="8">
    <source>
        <dbReference type="EMBL" id="KAK9192761.1"/>
    </source>
</evidence>
<comment type="subcellular location">
    <subcellularLocation>
        <location evidence="1">Endoplasmic reticulum membrane</location>
        <topology evidence="1">Multi-pass membrane protein</topology>
    </subcellularLocation>
</comment>
<dbReference type="CDD" id="cd23995">
    <property type="entry name" value="Seipin_BSCL2_like"/>
    <property type="match status" value="1"/>
</dbReference>
<gene>
    <name evidence="8" type="ORF">WN944_003454</name>
</gene>
<proteinExistence type="predicted"/>
<keyword evidence="3" id="KW-0256">Endoplasmic reticulum</keyword>
<keyword evidence="4 7" id="KW-1133">Transmembrane helix</keyword>
<keyword evidence="9" id="KW-1185">Reference proteome</keyword>
<evidence type="ECO:0000256" key="2">
    <source>
        <dbReference type="ARBA" id="ARBA00022692"/>
    </source>
</evidence>
<dbReference type="GO" id="GO:0006629">
    <property type="term" value="P:lipid metabolic process"/>
    <property type="evidence" value="ECO:0007669"/>
    <property type="project" value="UniProtKB-KW"/>
</dbReference>
<dbReference type="PANTHER" id="PTHR21212">
    <property type="entry name" value="BERNARDINELLI-SEIP CONGENITAL LIPODYSTROPHY 2 HOMOLOG BSCL2 PROTEIN"/>
    <property type="match status" value="1"/>
</dbReference>
<sequence length="464" mass="52063">MNSQFKNISIDPPPSPLTEMEFQEENEKEEFLPLILKPSECFTKLVSLQADMIYNCIVNLSSPICSLFSVASDSYQRAEKTATSVEMAVQKVPSKLTHGSAIMLKKICFGVLGAIQVCMLMMFLLVLAAVLGVGLVQLWLEEPVFVRDRLFFDYTDANPQAIFPVAGVRLAGKGKSQNGVPVGHTYHVSLLLLMPESAYNRDIGVFQLSAEILSNNGNVIAKSSQPCMLRFSSLPVRLIRTFLMGIPLLLGISDETQKITIKILKHKEWNERTGAIRVTLSPRAGTSTPPQLYEAEILLNSHLPWSKQLVHDWKWTFYVWTSTYIYILLLIILISCCKQVLFPLTVDTFRDQEPDSVETNLTPEEVRKPQRWTRYEKEIPESLRRWQLRRRKRKAIYLHEVVPSSKTSATSSASSILHEVVPSSKTSAASSASSVKITREVTTSTIVEEEIGDSESVCLGGRVH</sequence>
<dbReference type="AlphaFoldDB" id="A0AAP0LZH8"/>
<evidence type="ECO:0000256" key="4">
    <source>
        <dbReference type="ARBA" id="ARBA00022989"/>
    </source>
</evidence>
<organism evidence="8 9">
    <name type="scientific">Citrus x changshan-huyou</name>
    <dbReference type="NCBI Taxonomy" id="2935761"/>
    <lineage>
        <taxon>Eukaryota</taxon>
        <taxon>Viridiplantae</taxon>
        <taxon>Streptophyta</taxon>
        <taxon>Embryophyta</taxon>
        <taxon>Tracheophyta</taxon>
        <taxon>Spermatophyta</taxon>
        <taxon>Magnoliopsida</taxon>
        <taxon>eudicotyledons</taxon>
        <taxon>Gunneridae</taxon>
        <taxon>Pentapetalae</taxon>
        <taxon>rosids</taxon>
        <taxon>malvids</taxon>
        <taxon>Sapindales</taxon>
        <taxon>Rutaceae</taxon>
        <taxon>Aurantioideae</taxon>
        <taxon>Citrus</taxon>
    </lineage>
</organism>
<keyword evidence="6 7" id="KW-0472">Membrane</keyword>
<dbReference type="Pfam" id="PF06775">
    <property type="entry name" value="Seipin"/>
    <property type="match status" value="1"/>
</dbReference>
<protein>
    <recommendedName>
        <fullName evidence="10">Seipin</fullName>
    </recommendedName>
</protein>
<dbReference type="GO" id="GO:0005789">
    <property type="term" value="C:endoplasmic reticulum membrane"/>
    <property type="evidence" value="ECO:0007669"/>
    <property type="project" value="UniProtKB-SubCell"/>
</dbReference>
<evidence type="ECO:0000256" key="5">
    <source>
        <dbReference type="ARBA" id="ARBA00023098"/>
    </source>
</evidence>
<reference evidence="8 9" key="1">
    <citation type="submission" date="2024-05" db="EMBL/GenBank/DDBJ databases">
        <title>Haplotype-resolved chromosome-level genome assembly of Huyou (Citrus changshanensis).</title>
        <authorList>
            <person name="Miao C."/>
            <person name="Chen W."/>
            <person name="Wu Y."/>
            <person name="Wang L."/>
            <person name="Zhao S."/>
            <person name="Grierson D."/>
            <person name="Xu C."/>
            <person name="Chen K."/>
        </authorList>
    </citation>
    <scope>NUCLEOTIDE SEQUENCE [LARGE SCALE GENOMIC DNA]</scope>
    <source>
        <strain evidence="8">01-14</strain>
        <tissue evidence="8">Leaf</tissue>
    </source>
</reference>
<evidence type="ECO:0000256" key="3">
    <source>
        <dbReference type="ARBA" id="ARBA00022824"/>
    </source>
</evidence>
<evidence type="ECO:0000256" key="7">
    <source>
        <dbReference type="SAM" id="Phobius"/>
    </source>
</evidence>
<keyword evidence="2 7" id="KW-0812">Transmembrane</keyword>
<evidence type="ECO:0000313" key="9">
    <source>
        <dbReference type="Proteomes" id="UP001428341"/>
    </source>
</evidence>
<dbReference type="EMBL" id="JBCGBO010000006">
    <property type="protein sequence ID" value="KAK9192761.1"/>
    <property type="molecule type" value="Genomic_DNA"/>
</dbReference>
<comment type="caution">
    <text evidence="8">The sequence shown here is derived from an EMBL/GenBank/DDBJ whole genome shotgun (WGS) entry which is preliminary data.</text>
</comment>
<dbReference type="InterPro" id="IPR009617">
    <property type="entry name" value="Seipin"/>
</dbReference>
<evidence type="ECO:0008006" key="10">
    <source>
        <dbReference type="Google" id="ProtNLM"/>
    </source>
</evidence>
<feature type="transmembrane region" description="Helical" evidence="7">
    <location>
        <begin position="315"/>
        <end position="334"/>
    </location>
</feature>
<dbReference type="GO" id="GO:0140042">
    <property type="term" value="P:lipid droplet formation"/>
    <property type="evidence" value="ECO:0007669"/>
    <property type="project" value="UniProtKB-ARBA"/>
</dbReference>
<name>A0AAP0LZH8_9ROSI</name>
<feature type="transmembrane region" description="Helical" evidence="7">
    <location>
        <begin position="107"/>
        <end position="140"/>
    </location>
</feature>
<evidence type="ECO:0000256" key="6">
    <source>
        <dbReference type="ARBA" id="ARBA00023136"/>
    </source>
</evidence>